<feature type="region of interest" description="Disordered" evidence="1">
    <location>
        <begin position="22"/>
        <end position="58"/>
    </location>
</feature>
<reference evidence="2" key="1">
    <citation type="submission" date="2022-12" db="EMBL/GenBank/DDBJ databases">
        <authorList>
            <person name="Petersen C."/>
        </authorList>
    </citation>
    <scope>NUCLEOTIDE SEQUENCE</scope>
    <source>
        <strain evidence="2">IBT 15544</strain>
    </source>
</reference>
<gene>
    <name evidence="2" type="ORF">N7498_009003</name>
</gene>
<proteinExistence type="predicted"/>
<name>A0A9W9MAR4_9EURO</name>
<dbReference type="GeneID" id="83183366"/>
<evidence type="ECO:0000256" key="1">
    <source>
        <dbReference type="SAM" id="MobiDB-lite"/>
    </source>
</evidence>
<evidence type="ECO:0000313" key="2">
    <source>
        <dbReference type="EMBL" id="KAJ5195565.1"/>
    </source>
</evidence>
<dbReference type="AlphaFoldDB" id="A0A9W9MAR4"/>
<evidence type="ECO:0000313" key="3">
    <source>
        <dbReference type="Proteomes" id="UP001150904"/>
    </source>
</evidence>
<feature type="compositionally biased region" description="Basic and acidic residues" evidence="1">
    <location>
        <begin position="116"/>
        <end position="128"/>
    </location>
</feature>
<feature type="region of interest" description="Disordered" evidence="1">
    <location>
        <begin position="83"/>
        <end position="135"/>
    </location>
</feature>
<feature type="compositionally biased region" description="Polar residues" evidence="1">
    <location>
        <begin position="22"/>
        <end position="55"/>
    </location>
</feature>
<comment type="caution">
    <text evidence="2">The sequence shown here is derived from an EMBL/GenBank/DDBJ whole genome shotgun (WGS) entry which is preliminary data.</text>
</comment>
<dbReference type="RefSeq" id="XP_058306053.1">
    <property type="nucleotide sequence ID" value="XM_058456065.1"/>
</dbReference>
<keyword evidence="3" id="KW-1185">Reference proteome</keyword>
<dbReference type="Proteomes" id="UP001150904">
    <property type="component" value="Unassembled WGS sequence"/>
</dbReference>
<reference evidence="2" key="2">
    <citation type="journal article" date="2023" name="IMA Fungus">
        <title>Comparative genomic study of the Penicillium genus elucidates a diverse pangenome and 15 lateral gene transfer events.</title>
        <authorList>
            <person name="Petersen C."/>
            <person name="Sorensen T."/>
            <person name="Nielsen M.R."/>
            <person name="Sondergaard T.E."/>
            <person name="Sorensen J.L."/>
            <person name="Fitzpatrick D.A."/>
            <person name="Frisvad J.C."/>
            <person name="Nielsen K.L."/>
        </authorList>
    </citation>
    <scope>NUCLEOTIDE SEQUENCE</scope>
    <source>
        <strain evidence="2">IBT 15544</strain>
    </source>
</reference>
<organism evidence="2 3">
    <name type="scientific">Penicillium cinerascens</name>
    <dbReference type="NCBI Taxonomy" id="70096"/>
    <lineage>
        <taxon>Eukaryota</taxon>
        <taxon>Fungi</taxon>
        <taxon>Dikarya</taxon>
        <taxon>Ascomycota</taxon>
        <taxon>Pezizomycotina</taxon>
        <taxon>Eurotiomycetes</taxon>
        <taxon>Eurotiomycetidae</taxon>
        <taxon>Eurotiales</taxon>
        <taxon>Aspergillaceae</taxon>
        <taxon>Penicillium</taxon>
    </lineage>
</organism>
<dbReference type="EMBL" id="JAPQKR010000015">
    <property type="protein sequence ID" value="KAJ5195565.1"/>
    <property type="molecule type" value="Genomic_DNA"/>
</dbReference>
<accession>A0A9W9MAR4</accession>
<protein>
    <submittedName>
        <fullName evidence="2">Uncharacterized protein</fullName>
    </submittedName>
</protein>
<sequence>MRFLNEVHNLFAFLFCRKQSVQPAVPSNQDQQNSEQAGLSNKEACSQGKSENWNNDRFGVLSEVAAPEPVEQPPDEERARIASLEQQLSTTARRIGRNEEDEGALSEIAAPQPVRRRSDEEEERHAFLERQIPPH</sequence>